<comment type="similarity">
    <text evidence="1">Belongs to the glycosyl hydrolase 2 family.</text>
</comment>
<dbReference type="InterPro" id="IPR008979">
    <property type="entry name" value="Galactose-bd-like_sf"/>
</dbReference>
<feature type="region of interest" description="Disordered" evidence="4">
    <location>
        <begin position="403"/>
        <end position="426"/>
    </location>
</feature>
<dbReference type="InterPro" id="IPR006103">
    <property type="entry name" value="Glyco_hydro_2_cat"/>
</dbReference>
<accession>A0ABP3EIJ3</accession>
<keyword evidence="11" id="KW-1185">Reference proteome</keyword>
<evidence type="ECO:0000259" key="9">
    <source>
        <dbReference type="Pfam" id="PF22666"/>
    </source>
</evidence>
<dbReference type="InterPro" id="IPR041351">
    <property type="entry name" value="Ig_GlcNase"/>
</dbReference>
<dbReference type="InterPro" id="IPR013320">
    <property type="entry name" value="ConA-like_dom_sf"/>
</dbReference>
<gene>
    <name evidence="10" type="ORF">GCM10009126_32620</name>
</gene>
<reference evidence="11" key="1">
    <citation type="journal article" date="2019" name="Int. J. Syst. Evol. Microbiol.">
        <title>The Global Catalogue of Microorganisms (GCM) 10K type strain sequencing project: providing services to taxonomists for standard genome sequencing and annotation.</title>
        <authorList>
            <consortium name="The Broad Institute Genomics Platform"/>
            <consortium name="The Broad Institute Genome Sequencing Center for Infectious Disease"/>
            <person name="Wu L."/>
            <person name="Ma J."/>
        </authorList>
    </citation>
    <scope>NUCLEOTIDE SEQUENCE [LARGE SCALE GENOMIC DNA]</scope>
    <source>
        <strain evidence="11">JCM 16242</strain>
    </source>
</reference>
<protein>
    <submittedName>
        <fullName evidence="10">Glycoside hydrolase family 2</fullName>
    </submittedName>
</protein>
<dbReference type="RefSeq" id="WP_343883910.1">
    <property type="nucleotide sequence ID" value="NZ_BAAAFO010000006.1"/>
</dbReference>
<dbReference type="GO" id="GO:0016787">
    <property type="term" value="F:hydrolase activity"/>
    <property type="evidence" value="ECO:0007669"/>
    <property type="project" value="UniProtKB-KW"/>
</dbReference>
<dbReference type="InterPro" id="IPR054593">
    <property type="entry name" value="Beta-mannosidase-like_N2"/>
</dbReference>
<sequence length="1167" mass="126665">MLDRETGSALRIACAVVVAVALWVVVPAVGATVHGPWNADVLQGGPGLQAPIPDGAPVLDAKGDWSAYAWVYPGRASQARQLLAGFGDPAGAARYFLLDHGRLGFWWGGSATTSSRAAVSAGHWHFVAAVSDGRGFSLYLDGERVASASAPQVAVAAKMAIAPVAPWPGDEHFGGKVAGFTVQDGALDSRQLAAMAKRPPDPSLTRFADASPHWPVQTKQMAGQVEPQPPASLPKSRAPFSAPYAKPPGDRVALKPDGVDRWELGRWQLASAPDLDSAGGAALSSPDYTAGKPWMAATVPGTVLTTLIDRGVYPDPAYGLNNMAIPESLHQHDWWYRTTFALPAELAGQPLRLTFDGINYSAEVWINGQRAGQVEGAFIRGQFDVTGLLRPGKDNAIAVRVSPPPNPGVPHEQSITAGPGPNGGMEALDGPTFIANEGWDWIPAIRDRDTGLWQKVVLSAAGPVRIGDTHVVTRLPDADHHQADIDVDVPLENAGSAPVQGQLHIAFGDVAVDKAVTVPPGGTTVKLRPSDFPALRVQHPHLWWPNGYGEPYLYDMKVSFATDGKTSDQSQFQFGIRQISYELSLFDQQGSLRRVLVTPDMTSAPGERLVDVSHKGIRETPDAWAYSLLPAAEHSPAVTELTDKRLAPYLILRVNGVRIAVKGGSWGTDDFLKRVSRERLEPYFKLQRDAHVNVVRNWVGQSTEPVFYELADKYGLLVFNDFWQSTQDYNLEPQDDALFLRNAADTIKRYRNHPSIALWFGRNEGVPQPLLNQRLDTLIADLDGTRLYMPSSNRINLWNSGPYSYQPPAAYFTTLAKGFAVEVGTPSFPTLEAFEAMMPKADQWPISDSWAYHDWHQSGNGDVGSFMDAMRTGFGEATSLADFERKAQMMNYVSYRAIFEGMNAGLWTQNSGRLLWMSHPAWPSTTWQIYSSDYDTQASYYGVKEASEPVHVQMNLPDHRIVVVNNTAAPLHGLTVSAHVFAPDGAGHRELATGNATLDARAIAVTPVTMTTADIGRLSNQHGLVFVQLQLHDAGGKLVSRNFYWVAHEPADLRKLGDLPQVGLDVQARREAGGMRVSVRNDSTHVALGTRLTVVDAQGQRVLPAYYSGNYLNLAPGETREVTITGDTATALDGAANLKMRGWNVRAQSVPLGTSDTVPPAPPTSRQ</sequence>
<evidence type="ECO:0000256" key="2">
    <source>
        <dbReference type="ARBA" id="ARBA00022801"/>
    </source>
</evidence>
<dbReference type="Gene3D" id="2.60.120.200">
    <property type="match status" value="1"/>
</dbReference>
<dbReference type="EMBL" id="BAAAFO010000006">
    <property type="protein sequence ID" value="GAA0264373.1"/>
    <property type="molecule type" value="Genomic_DNA"/>
</dbReference>
<evidence type="ECO:0000259" key="7">
    <source>
        <dbReference type="Pfam" id="PF02836"/>
    </source>
</evidence>
<name>A0ABP3EIJ3_9GAMM</name>
<evidence type="ECO:0000256" key="1">
    <source>
        <dbReference type="ARBA" id="ARBA00007401"/>
    </source>
</evidence>
<feature type="domain" description="Exo-beta-D-glucosaminidase Ig-fold" evidence="8">
    <location>
        <begin position="1042"/>
        <end position="1145"/>
    </location>
</feature>
<dbReference type="SUPFAM" id="SSF49303">
    <property type="entry name" value="beta-Galactosidase/glucuronidase domain"/>
    <property type="match status" value="3"/>
</dbReference>
<keyword evidence="3" id="KW-0326">Glycosidase</keyword>
<dbReference type="InterPro" id="IPR006102">
    <property type="entry name" value="Ig-like_GH2"/>
</dbReference>
<dbReference type="Pfam" id="PF18368">
    <property type="entry name" value="Ig_GlcNase"/>
    <property type="match status" value="1"/>
</dbReference>
<feature type="domain" description="Glycoside hydrolase family 2 catalytic" evidence="7">
    <location>
        <begin position="675"/>
        <end position="787"/>
    </location>
</feature>
<keyword evidence="5" id="KW-1133">Transmembrane helix</keyword>
<dbReference type="InterPro" id="IPR013783">
    <property type="entry name" value="Ig-like_fold"/>
</dbReference>
<evidence type="ECO:0000313" key="11">
    <source>
        <dbReference type="Proteomes" id="UP001500657"/>
    </source>
</evidence>
<evidence type="ECO:0000256" key="5">
    <source>
        <dbReference type="SAM" id="Phobius"/>
    </source>
</evidence>
<organism evidence="10 11">
    <name type="scientific">Rhodanobacter caeni</name>
    <dbReference type="NCBI Taxonomy" id="657654"/>
    <lineage>
        <taxon>Bacteria</taxon>
        <taxon>Pseudomonadati</taxon>
        <taxon>Pseudomonadota</taxon>
        <taxon>Gammaproteobacteria</taxon>
        <taxon>Lysobacterales</taxon>
        <taxon>Rhodanobacteraceae</taxon>
        <taxon>Rhodanobacter</taxon>
    </lineage>
</organism>
<evidence type="ECO:0000259" key="8">
    <source>
        <dbReference type="Pfam" id="PF18368"/>
    </source>
</evidence>
<keyword evidence="5" id="KW-0472">Membrane</keyword>
<dbReference type="SUPFAM" id="SSF51445">
    <property type="entry name" value="(Trans)glycosidases"/>
    <property type="match status" value="1"/>
</dbReference>
<dbReference type="PANTHER" id="PTHR43536:SF1">
    <property type="entry name" value="MANNOSYLGLYCOPROTEIN ENDO-BETA-MANNOSIDASE"/>
    <property type="match status" value="1"/>
</dbReference>
<dbReference type="SUPFAM" id="SSF49899">
    <property type="entry name" value="Concanavalin A-like lectins/glucanases"/>
    <property type="match status" value="1"/>
</dbReference>
<dbReference type="Pfam" id="PF13385">
    <property type="entry name" value="Laminin_G_3"/>
    <property type="match status" value="1"/>
</dbReference>
<dbReference type="InterPro" id="IPR017853">
    <property type="entry name" value="GH"/>
</dbReference>
<evidence type="ECO:0000256" key="3">
    <source>
        <dbReference type="ARBA" id="ARBA00023295"/>
    </source>
</evidence>
<evidence type="ECO:0000259" key="6">
    <source>
        <dbReference type="Pfam" id="PF00703"/>
    </source>
</evidence>
<evidence type="ECO:0000256" key="4">
    <source>
        <dbReference type="SAM" id="MobiDB-lite"/>
    </source>
</evidence>
<comment type="caution">
    <text evidence="10">The sequence shown here is derived from an EMBL/GenBank/DDBJ whole genome shotgun (WGS) entry which is preliminary data.</text>
</comment>
<dbReference type="SUPFAM" id="SSF49785">
    <property type="entry name" value="Galactose-binding domain-like"/>
    <property type="match status" value="1"/>
</dbReference>
<proteinExistence type="inferred from homology"/>
<feature type="domain" description="Glycoside hydrolase family 2 immunoglobulin-like beta-sandwich" evidence="6">
    <location>
        <begin position="464"/>
        <end position="577"/>
    </location>
</feature>
<dbReference type="InterPro" id="IPR043534">
    <property type="entry name" value="EBDG/EBM"/>
</dbReference>
<dbReference type="Pfam" id="PF22666">
    <property type="entry name" value="Glyco_hydro_2_N2"/>
    <property type="match status" value="1"/>
</dbReference>
<dbReference type="Pfam" id="PF02836">
    <property type="entry name" value="Glyco_hydro_2_C"/>
    <property type="match status" value="1"/>
</dbReference>
<dbReference type="Gene3D" id="3.20.20.80">
    <property type="entry name" value="Glycosidases"/>
    <property type="match status" value="1"/>
</dbReference>
<keyword evidence="5" id="KW-0812">Transmembrane</keyword>
<dbReference type="PANTHER" id="PTHR43536">
    <property type="entry name" value="MANNOSYLGLYCOPROTEIN ENDO-BETA-MANNOSIDASE"/>
    <property type="match status" value="1"/>
</dbReference>
<keyword evidence="2 10" id="KW-0378">Hydrolase</keyword>
<dbReference type="Gene3D" id="2.60.120.260">
    <property type="entry name" value="Galactose-binding domain-like"/>
    <property type="match status" value="1"/>
</dbReference>
<dbReference type="InterPro" id="IPR036156">
    <property type="entry name" value="Beta-gal/glucu_dom_sf"/>
</dbReference>
<dbReference type="Gene3D" id="2.60.40.10">
    <property type="entry name" value="Immunoglobulins"/>
    <property type="match status" value="3"/>
</dbReference>
<feature type="domain" description="Beta-mannosidase-like galactose-binding" evidence="9">
    <location>
        <begin position="291"/>
        <end position="454"/>
    </location>
</feature>
<evidence type="ECO:0000313" key="10">
    <source>
        <dbReference type="EMBL" id="GAA0264373.1"/>
    </source>
</evidence>
<feature type="transmembrane region" description="Helical" evidence="5">
    <location>
        <begin position="12"/>
        <end position="33"/>
    </location>
</feature>
<dbReference type="Pfam" id="PF00703">
    <property type="entry name" value="Glyco_hydro_2"/>
    <property type="match status" value="1"/>
</dbReference>
<dbReference type="Proteomes" id="UP001500657">
    <property type="component" value="Unassembled WGS sequence"/>
</dbReference>